<feature type="transmembrane region" description="Helical" evidence="8">
    <location>
        <begin position="195"/>
        <end position="214"/>
    </location>
</feature>
<dbReference type="PANTHER" id="PTHR30450">
    <property type="entry name" value="ABC TRANSPORTER PERMEASE"/>
    <property type="match status" value="1"/>
</dbReference>
<evidence type="ECO:0000256" key="5">
    <source>
        <dbReference type="ARBA" id="ARBA00022692"/>
    </source>
</evidence>
<dbReference type="GO" id="GO:0005886">
    <property type="term" value="C:plasma membrane"/>
    <property type="evidence" value="ECO:0007669"/>
    <property type="project" value="UniProtKB-SubCell"/>
</dbReference>
<evidence type="ECO:0000313" key="11">
    <source>
        <dbReference type="Proteomes" id="UP000295504"/>
    </source>
</evidence>
<dbReference type="GO" id="GO:0048473">
    <property type="term" value="P:D-methionine transmembrane transport"/>
    <property type="evidence" value="ECO:0007669"/>
    <property type="project" value="TreeGrafter"/>
</dbReference>
<keyword evidence="6 8" id="KW-1133">Transmembrane helix</keyword>
<dbReference type="PANTHER" id="PTHR30450:SF14">
    <property type="entry name" value="TRANSPORTER, PERMEASE PROTEIN, PUTATIVE-RELATED"/>
    <property type="match status" value="1"/>
</dbReference>
<feature type="transmembrane region" description="Helical" evidence="8">
    <location>
        <begin position="88"/>
        <end position="106"/>
    </location>
</feature>
<comment type="caution">
    <text evidence="10">The sequence shown here is derived from an EMBL/GenBank/DDBJ whole genome shotgun (WGS) entry which is preliminary data.</text>
</comment>
<evidence type="ECO:0000256" key="8">
    <source>
        <dbReference type="RuleBase" id="RU363032"/>
    </source>
</evidence>
<evidence type="ECO:0000256" key="2">
    <source>
        <dbReference type="ARBA" id="ARBA00007069"/>
    </source>
</evidence>
<keyword evidence="11" id="KW-1185">Reference proteome</keyword>
<evidence type="ECO:0000256" key="1">
    <source>
        <dbReference type="ARBA" id="ARBA00004651"/>
    </source>
</evidence>
<proteinExistence type="inferred from homology"/>
<comment type="similarity">
    <text evidence="2">Belongs to the binding-protein-dependent transport system permease family. CysTW subfamily.</text>
</comment>
<keyword evidence="4" id="KW-1003">Cell membrane</keyword>
<evidence type="ECO:0000313" key="10">
    <source>
        <dbReference type="EMBL" id="TCQ01773.1"/>
    </source>
</evidence>
<evidence type="ECO:0000256" key="3">
    <source>
        <dbReference type="ARBA" id="ARBA00022448"/>
    </source>
</evidence>
<feature type="transmembrane region" description="Helical" evidence="8">
    <location>
        <begin position="153"/>
        <end position="175"/>
    </location>
</feature>
<accession>A0A4R2U2B4</accession>
<comment type="subcellular location">
    <subcellularLocation>
        <location evidence="1 8">Cell membrane</location>
        <topology evidence="1 8">Multi-pass membrane protein</topology>
    </subcellularLocation>
</comment>
<dbReference type="InterPro" id="IPR000515">
    <property type="entry name" value="MetI-like"/>
</dbReference>
<name>A0A4R2U2B4_9FIRM</name>
<evidence type="ECO:0000256" key="4">
    <source>
        <dbReference type="ARBA" id="ARBA00022475"/>
    </source>
</evidence>
<gene>
    <name evidence="10" type="ORF">EDD79_102349</name>
</gene>
<dbReference type="RefSeq" id="WP_132848782.1">
    <property type="nucleotide sequence ID" value="NZ_CP058648.1"/>
</dbReference>
<feature type="transmembrane region" description="Helical" evidence="8">
    <location>
        <begin position="59"/>
        <end position="82"/>
    </location>
</feature>
<keyword evidence="5 8" id="KW-0812">Transmembrane</keyword>
<organism evidence="10 11">
    <name type="scientific">Serpentinicella alkaliphila</name>
    <dbReference type="NCBI Taxonomy" id="1734049"/>
    <lineage>
        <taxon>Bacteria</taxon>
        <taxon>Bacillati</taxon>
        <taxon>Bacillota</taxon>
        <taxon>Clostridia</taxon>
        <taxon>Peptostreptococcales</taxon>
        <taxon>Natronincolaceae</taxon>
        <taxon>Serpentinicella</taxon>
    </lineage>
</organism>
<dbReference type="Proteomes" id="UP000295504">
    <property type="component" value="Unassembled WGS sequence"/>
</dbReference>
<dbReference type="FunFam" id="1.10.3720.10:FF:000002">
    <property type="entry name" value="D-methionine ABC transporter permease MetI"/>
    <property type="match status" value="1"/>
</dbReference>
<dbReference type="InterPro" id="IPR051322">
    <property type="entry name" value="AA_ABC_Transporter_Permease"/>
</dbReference>
<dbReference type="Gene3D" id="1.10.3720.10">
    <property type="entry name" value="MetI-like"/>
    <property type="match status" value="1"/>
</dbReference>
<sequence length="224" mass="24649">MYSNLVNFFDRWGPVIFKATGETLQMVLITITISLIIGLPLGVLLILTRPGKQYENKFVYLTLNSIINMIRSVPFIILLFFLLPFTKFLVGTSIGVKGVLVPLVIYTSPYVARLMENALLEVDSGVIEAYTSMGISPKDIIWHVLIREARPSIVLGMTIAIIGLIGATAMAGLVGAGGLGDLAYRYGHLRYQTSVMRSTVLILILLVQSIQTFGNRLSAKLKKD</sequence>
<dbReference type="PROSITE" id="PS50928">
    <property type="entry name" value="ABC_TM1"/>
    <property type="match status" value="1"/>
</dbReference>
<keyword evidence="3 8" id="KW-0813">Transport</keyword>
<evidence type="ECO:0000256" key="7">
    <source>
        <dbReference type="ARBA" id="ARBA00023136"/>
    </source>
</evidence>
<dbReference type="SUPFAM" id="SSF161098">
    <property type="entry name" value="MetI-like"/>
    <property type="match status" value="1"/>
</dbReference>
<dbReference type="EMBL" id="SLYC01000023">
    <property type="protein sequence ID" value="TCQ01773.1"/>
    <property type="molecule type" value="Genomic_DNA"/>
</dbReference>
<feature type="domain" description="ABC transmembrane type-1" evidence="9">
    <location>
        <begin position="20"/>
        <end position="212"/>
    </location>
</feature>
<dbReference type="AlphaFoldDB" id="A0A4R2U2B4"/>
<dbReference type="Pfam" id="PF00528">
    <property type="entry name" value="BPD_transp_1"/>
    <property type="match status" value="1"/>
</dbReference>
<dbReference type="OrthoDB" id="9793490at2"/>
<dbReference type="InterPro" id="IPR035906">
    <property type="entry name" value="MetI-like_sf"/>
</dbReference>
<dbReference type="CDD" id="cd06261">
    <property type="entry name" value="TM_PBP2"/>
    <property type="match status" value="1"/>
</dbReference>
<feature type="transmembrane region" description="Helical" evidence="8">
    <location>
        <begin position="24"/>
        <end position="47"/>
    </location>
</feature>
<evidence type="ECO:0000259" key="9">
    <source>
        <dbReference type="PROSITE" id="PS50928"/>
    </source>
</evidence>
<evidence type="ECO:0000256" key="6">
    <source>
        <dbReference type="ARBA" id="ARBA00022989"/>
    </source>
</evidence>
<protein>
    <submittedName>
        <fullName evidence="10">D-methionine transport system permease protein</fullName>
    </submittedName>
</protein>
<keyword evidence="7 8" id="KW-0472">Membrane</keyword>
<reference evidence="10 11" key="1">
    <citation type="submission" date="2019-03" db="EMBL/GenBank/DDBJ databases">
        <title>Genomic Encyclopedia of Type Strains, Phase IV (KMG-IV): sequencing the most valuable type-strain genomes for metagenomic binning, comparative biology and taxonomic classification.</title>
        <authorList>
            <person name="Goeker M."/>
        </authorList>
    </citation>
    <scope>NUCLEOTIDE SEQUENCE [LARGE SCALE GENOMIC DNA]</scope>
    <source>
        <strain evidence="10 11">DSM 100013</strain>
    </source>
</reference>